<dbReference type="PANTHER" id="PTHR10380:SF228">
    <property type="entry name" value="CUTICULAR PROTEIN 11A-RELATED"/>
    <property type="match status" value="1"/>
</dbReference>
<dbReference type="eggNOG" id="ENOG502TCUU">
    <property type="taxonomic scope" value="Eukaryota"/>
</dbReference>
<gene>
    <name evidence="3" type="primary">Dyak\GE11415</name>
    <name evidence="3" type="synonym">dyak_GLEANR_11749</name>
    <name evidence="3" type="synonym">GE11415</name>
    <name evidence="3" type="ORF">Dyak_GE11415</name>
</gene>
<evidence type="ECO:0008006" key="5">
    <source>
        <dbReference type="Google" id="ProtNLM"/>
    </source>
</evidence>
<protein>
    <recommendedName>
        <fullName evidence="5">Larval cuticle protein 9</fullName>
    </recommendedName>
</protein>
<evidence type="ECO:0000313" key="4">
    <source>
        <dbReference type="Proteomes" id="UP000002282"/>
    </source>
</evidence>
<reference evidence="3 4" key="2">
    <citation type="journal article" date="2007" name="PLoS Biol.">
        <title>Principles of genome evolution in the Drosophila melanogaster species group.</title>
        <authorList>
            <person name="Ranz J.M."/>
            <person name="Maurin D."/>
            <person name="Chan Y.S."/>
            <person name="von Grotthuss M."/>
            <person name="Hillier L.W."/>
            <person name="Roote J."/>
            <person name="Ashburner M."/>
            <person name="Bergman C.M."/>
        </authorList>
    </citation>
    <scope>NUCLEOTIDE SEQUENCE [LARGE SCALE GENOMIC DNA]</scope>
    <source>
        <strain evidence="4">Tai18E2 / Tucson 14021-0261.01</strain>
    </source>
</reference>
<dbReference type="InterPro" id="IPR000618">
    <property type="entry name" value="Insect_cuticle"/>
</dbReference>
<keyword evidence="4" id="KW-1185">Reference proteome</keyword>
<dbReference type="InterPro" id="IPR031311">
    <property type="entry name" value="CHIT_BIND_RR_consensus"/>
</dbReference>
<dbReference type="InterPro" id="IPR050468">
    <property type="entry name" value="Cuticle_Struct_Prot"/>
</dbReference>
<dbReference type="GO" id="GO:0062129">
    <property type="term" value="C:chitin-based extracellular matrix"/>
    <property type="evidence" value="ECO:0007669"/>
    <property type="project" value="TreeGrafter"/>
</dbReference>
<evidence type="ECO:0000313" key="3">
    <source>
        <dbReference type="EMBL" id="EDW92602.2"/>
    </source>
</evidence>
<evidence type="ECO:0000256" key="2">
    <source>
        <dbReference type="PROSITE-ProRule" id="PRU00497"/>
    </source>
</evidence>
<dbReference type="AlphaFoldDB" id="B4PBU8"/>
<dbReference type="EMBL" id="CM000158">
    <property type="protein sequence ID" value="EDW92602.2"/>
    <property type="molecule type" value="Genomic_DNA"/>
</dbReference>
<dbReference type="HOGENOM" id="CLU_065450_7_2_1"/>
<name>B4PBU8_DROYA</name>
<dbReference type="OrthoDB" id="6629557at2759"/>
<dbReference type="GO" id="GO:0008010">
    <property type="term" value="F:structural constituent of chitin-based larval cuticle"/>
    <property type="evidence" value="ECO:0007669"/>
    <property type="project" value="TreeGrafter"/>
</dbReference>
<dbReference type="Pfam" id="PF00379">
    <property type="entry name" value="Chitin_bind_4"/>
    <property type="match status" value="1"/>
</dbReference>
<keyword evidence="1 2" id="KW-0193">Cuticle</keyword>
<dbReference type="PROSITE" id="PS00233">
    <property type="entry name" value="CHIT_BIND_RR_1"/>
    <property type="match status" value="1"/>
</dbReference>
<evidence type="ECO:0000256" key="1">
    <source>
        <dbReference type="ARBA" id="ARBA00022460"/>
    </source>
</evidence>
<dbReference type="Proteomes" id="UP000002282">
    <property type="component" value="Chromosome 2R"/>
</dbReference>
<dbReference type="PROSITE" id="PS51155">
    <property type="entry name" value="CHIT_BIND_RR_2"/>
    <property type="match status" value="1"/>
</dbReference>
<dbReference type="PANTHER" id="PTHR10380">
    <property type="entry name" value="CUTICLE PROTEIN"/>
    <property type="match status" value="1"/>
</dbReference>
<proteinExistence type="predicted"/>
<reference evidence="3 4" key="1">
    <citation type="journal article" date="2007" name="Nature">
        <title>Evolution of genes and genomes on the Drosophila phylogeny.</title>
        <authorList>
            <consortium name="Drosophila 12 Genomes Consortium"/>
            <person name="Clark A.G."/>
            <person name="Eisen M.B."/>
            <person name="Smith D.R."/>
            <person name="Bergman C.M."/>
            <person name="Oliver B."/>
            <person name="Markow T.A."/>
            <person name="Kaufman T.C."/>
            <person name="Kellis M."/>
            <person name="Gelbart W."/>
            <person name="Iyer V.N."/>
            <person name="Pollard D.A."/>
            <person name="Sackton T.B."/>
            <person name="Larracuente A.M."/>
            <person name="Singh N.D."/>
            <person name="Abad J.P."/>
            <person name="Abt D.N."/>
            <person name="Adryan B."/>
            <person name="Aguade M."/>
            <person name="Akashi H."/>
            <person name="Anderson W.W."/>
            <person name="Aquadro C.F."/>
            <person name="Ardell D.H."/>
            <person name="Arguello R."/>
            <person name="Artieri C.G."/>
            <person name="Barbash D.A."/>
            <person name="Barker D."/>
            <person name="Barsanti P."/>
            <person name="Batterham P."/>
            <person name="Batzoglou S."/>
            <person name="Begun D."/>
            <person name="Bhutkar A."/>
            <person name="Blanco E."/>
            <person name="Bosak S.A."/>
            <person name="Bradley R.K."/>
            <person name="Brand A.D."/>
            <person name="Brent M.R."/>
            <person name="Brooks A.N."/>
            <person name="Brown R.H."/>
            <person name="Butlin R.K."/>
            <person name="Caggese C."/>
            <person name="Calvi B.R."/>
            <person name="Bernardo de Carvalho A."/>
            <person name="Caspi A."/>
            <person name="Castrezana S."/>
            <person name="Celniker S.E."/>
            <person name="Chang J.L."/>
            <person name="Chapple C."/>
            <person name="Chatterji S."/>
            <person name="Chinwalla A."/>
            <person name="Civetta A."/>
            <person name="Clifton S.W."/>
            <person name="Comeron J.M."/>
            <person name="Costello J.C."/>
            <person name="Coyne J.A."/>
            <person name="Daub J."/>
            <person name="David R.G."/>
            <person name="Delcher A.L."/>
            <person name="Delehaunty K."/>
            <person name="Do C.B."/>
            <person name="Ebling H."/>
            <person name="Edwards K."/>
            <person name="Eickbush T."/>
            <person name="Evans J.D."/>
            <person name="Filipski A."/>
            <person name="Findeiss S."/>
            <person name="Freyhult E."/>
            <person name="Fulton L."/>
            <person name="Fulton R."/>
            <person name="Garcia A.C."/>
            <person name="Gardiner A."/>
            <person name="Garfield D.A."/>
            <person name="Garvin B.E."/>
            <person name="Gibson G."/>
            <person name="Gilbert D."/>
            <person name="Gnerre S."/>
            <person name="Godfrey J."/>
            <person name="Good R."/>
            <person name="Gotea V."/>
            <person name="Gravely B."/>
            <person name="Greenberg A.J."/>
            <person name="Griffiths-Jones S."/>
            <person name="Gross S."/>
            <person name="Guigo R."/>
            <person name="Gustafson E.A."/>
            <person name="Haerty W."/>
            <person name="Hahn M.W."/>
            <person name="Halligan D.L."/>
            <person name="Halpern A.L."/>
            <person name="Halter G.M."/>
            <person name="Han M.V."/>
            <person name="Heger A."/>
            <person name="Hillier L."/>
            <person name="Hinrichs A.S."/>
            <person name="Holmes I."/>
            <person name="Hoskins R.A."/>
            <person name="Hubisz M.J."/>
            <person name="Hultmark D."/>
            <person name="Huntley M.A."/>
            <person name="Jaffe D.B."/>
            <person name="Jagadeeshan S."/>
            <person name="Jeck W.R."/>
            <person name="Johnson J."/>
            <person name="Jones C.D."/>
            <person name="Jordan W.C."/>
            <person name="Karpen G.H."/>
            <person name="Kataoka E."/>
            <person name="Keightley P.D."/>
            <person name="Kheradpour P."/>
            <person name="Kirkness E.F."/>
            <person name="Koerich L.B."/>
            <person name="Kristiansen K."/>
            <person name="Kudrna D."/>
            <person name="Kulathinal R.J."/>
            <person name="Kumar S."/>
            <person name="Kwok R."/>
            <person name="Lander E."/>
            <person name="Langley C.H."/>
            <person name="Lapoint R."/>
            <person name="Lazzaro B.P."/>
            <person name="Lee S.J."/>
            <person name="Levesque L."/>
            <person name="Li R."/>
            <person name="Lin C.F."/>
            <person name="Lin M.F."/>
            <person name="Lindblad-Toh K."/>
            <person name="Llopart A."/>
            <person name="Long M."/>
            <person name="Low L."/>
            <person name="Lozovsky E."/>
            <person name="Lu J."/>
            <person name="Luo M."/>
            <person name="Machado C.A."/>
            <person name="Makalowski W."/>
            <person name="Marzo M."/>
            <person name="Matsuda M."/>
            <person name="Matzkin L."/>
            <person name="McAllister B."/>
            <person name="McBride C.S."/>
            <person name="McKernan B."/>
            <person name="McKernan K."/>
            <person name="Mendez-Lago M."/>
            <person name="Minx P."/>
            <person name="Mollenhauer M.U."/>
            <person name="Montooth K."/>
            <person name="Mount S.M."/>
            <person name="Mu X."/>
            <person name="Myers E."/>
            <person name="Negre B."/>
            <person name="Newfeld S."/>
            <person name="Nielsen R."/>
            <person name="Noor M.A."/>
            <person name="O'Grady P."/>
            <person name="Pachter L."/>
            <person name="Papaceit M."/>
            <person name="Parisi M.J."/>
            <person name="Parisi M."/>
            <person name="Parts L."/>
            <person name="Pedersen J.S."/>
            <person name="Pesole G."/>
            <person name="Phillippy A.M."/>
            <person name="Ponting C.P."/>
            <person name="Pop M."/>
            <person name="Porcelli D."/>
            <person name="Powell J.R."/>
            <person name="Prohaska S."/>
            <person name="Pruitt K."/>
            <person name="Puig M."/>
            <person name="Quesneville H."/>
            <person name="Ram K.R."/>
            <person name="Rand D."/>
            <person name="Rasmussen M.D."/>
            <person name="Reed L.K."/>
            <person name="Reenan R."/>
            <person name="Reily A."/>
            <person name="Remington K.A."/>
            <person name="Rieger T.T."/>
            <person name="Ritchie M.G."/>
            <person name="Robin C."/>
            <person name="Rogers Y.H."/>
            <person name="Rohde C."/>
            <person name="Rozas J."/>
            <person name="Rubenfield M.J."/>
            <person name="Ruiz A."/>
            <person name="Russo S."/>
            <person name="Salzberg S.L."/>
            <person name="Sanchez-Gracia A."/>
            <person name="Saranga D.J."/>
            <person name="Sato H."/>
            <person name="Schaeffer S.W."/>
            <person name="Schatz M.C."/>
            <person name="Schlenke T."/>
            <person name="Schwartz R."/>
            <person name="Segarra C."/>
            <person name="Singh R.S."/>
            <person name="Sirot L."/>
            <person name="Sirota M."/>
            <person name="Sisneros N.B."/>
            <person name="Smith C.D."/>
            <person name="Smith T.F."/>
            <person name="Spieth J."/>
            <person name="Stage D.E."/>
            <person name="Stark A."/>
            <person name="Stephan W."/>
            <person name="Strausberg R.L."/>
            <person name="Strempel S."/>
            <person name="Sturgill D."/>
            <person name="Sutton G."/>
            <person name="Sutton G.G."/>
            <person name="Tao W."/>
            <person name="Teichmann S."/>
            <person name="Tobari Y.N."/>
            <person name="Tomimura Y."/>
            <person name="Tsolas J.M."/>
            <person name="Valente V.L."/>
            <person name="Venter E."/>
            <person name="Venter J.C."/>
            <person name="Vicario S."/>
            <person name="Vieira F.G."/>
            <person name="Vilella A.J."/>
            <person name="Villasante A."/>
            <person name="Walenz B."/>
            <person name="Wang J."/>
            <person name="Wasserman M."/>
            <person name="Watts T."/>
            <person name="Wilson D."/>
            <person name="Wilson R.K."/>
            <person name="Wing R.A."/>
            <person name="Wolfner M.F."/>
            <person name="Wong A."/>
            <person name="Wong G.K."/>
            <person name="Wu C.I."/>
            <person name="Wu G."/>
            <person name="Yamamoto D."/>
            <person name="Yang H.P."/>
            <person name="Yang S.P."/>
            <person name="Yorke J.A."/>
            <person name="Yoshida K."/>
            <person name="Zdobnov E."/>
            <person name="Zhang P."/>
            <person name="Zhang Y."/>
            <person name="Zimin A.V."/>
            <person name="Baldwin J."/>
            <person name="Abdouelleil A."/>
            <person name="Abdulkadir J."/>
            <person name="Abebe A."/>
            <person name="Abera B."/>
            <person name="Abreu J."/>
            <person name="Acer S.C."/>
            <person name="Aftuck L."/>
            <person name="Alexander A."/>
            <person name="An P."/>
            <person name="Anderson E."/>
            <person name="Anderson S."/>
            <person name="Arachi H."/>
            <person name="Azer M."/>
            <person name="Bachantsang P."/>
            <person name="Barry A."/>
            <person name="Bayul T."/>
            <person name="Berlin A."/>
            <person name="Bessette D."/>
            <person name="Bloom T."/>
            <person name="Blye J."/>
            <person name="Boguslavskiy L."/>
            <person name="Bonnet C."/>
            <person name="Boukhgalter B."/>
            <person name="Bourzgui I."/>
            <person name="Brown A."/>
            <person name="Cahill P."/>
            <person name="Channer S."/>
            <person name="Cheshatsang Y."/>
            <person name="Chuda L."/>
            <person name="Citroen M."/>
            <person name="Collymore A."/>
            <person name="Cooke P."/>
            <person name="Costello M."/>
            <person name="D'Aco K."/>
            <person name="Daza R."/>
            <person name="De Haan G."/>
            <person name="DeGray S."/>
            <person name="DeMaso C."/>
            <person name="Dhargay N."/>
            <person name="Dooley K."/>
            <person name="Dooley E."/>
            <person name="Doricent M."/>
            <person name="Dorje P."/>
            <person name="Dorjee K."/>
            <person name="Dupes A."/>
            <person name="Elong R."/>
            <person name="Falk J."/>
            <person name="Farina A."/>
            <person name="Faro S."/>
            <person name="Ferguson D."/>
            <person name="Fisher S."/>
            <person name="Foley C.D."/>
            <person name="Franke A."/>
            <person name="Friedrich D."/>
            <person name="Gadbois L."/>
            <person name="Gearin G."/>
            <person name="Gearin C.R."/>
            <person name="Giannoukos G."/>
            <person name="Goode T."/>
            <person name="Graham J."/>
            <person name="Grandbois E."/>
            <person name="Grewal S."/>
            <person name="Gyaltsen K."/>
            <person name="Hafez N."/>
            <person name="Hagos B."/>
            <person name="Hall J."/>
            <person name="Henson C."/>
            <person name="Hollinger A."/>
            <person name="Honan T."/>
            <person name="Huard M.D."/>
            <person name="Hughes L."/>
            <person name="Hurhula B."/>
            <person name="Husby M.E."/>
            <person name="Kamat A."/>
            <person name="Kanga B."/>
            <person name="Kashin S."/>
            <person name="Khazanovich D."/>
            <person name="Kisner P."/>
            <person name="Lance K."/>
            <person name="Lara M."/>
            <person name="Lee W."/>
            <person name="Lennon N."/>
            <person name="Letendre F."/>
            <person name="LeVine R."/>
            <person name="Lipovsky A."/>
            <person name="Liu X."/>
            <person name="Liu J."/>
            <person name="Liu S."/>
            <person name="Lokyitsang T."/>
            <person name="Lokyitsang Y."/>
            <person name="Lubonja R."/>
            <person name="Lui A."/>
            <person name="MacDonald P."/>
            <person name="Magnisalis V."/>
            <person name="Maru K."/>
            <person name="Matthews C."/>
            <person name="McCusker W."/>
            <person name="McDonough S."/>
            <person name="Mehta T."/>
            <person name="Meldrim J."/>
            <person name="Meneus L."/>
            <person name="Mihai O."/>
            <person name="Mihalev A."/>
            <person name="Mihova T."/>
            <person name="Mittelman R."/>
            <person name="Mlenga V."/>
            <person name="Montmayeur A."/>
            <person name="Mulrain L."/>
            <person name="Navidi A."/>
            <person name="Naylor J."/>
            <person name="Negash T."/>
            <person name="Nguyen T."/>
            <person name="Nguyen N."/>
            <person name="Nicol R."/>
            <person name="Norbu C."/>
            <person name="Norbu N."/>
            <person name="Novod N."/>
            <person name="O'Neill B."/>
            <person name="Osman S."/>
            <person name="Markiewicz E."/>
            <person name="Oyono O.L."/>
            <person name="Patti C."/>
            <person name="Phunkhang P."/>
            <person name="Pierre F."/>
            <person name="Priest M."/>
            <person name="Raghuraman S."/>
            <person name="Rege F."/>
            <person name="Reyes R."/>
            <person name="Rise C."/>
            <person name="Rogov P."/>
            <person name="Ross K."/>
            <person name="Ryan E."/>
            <person name="Settipalli S."/>
            <person name="Shea T."/>
            <person name="Sherpa N."/>
            <person name="Shi L."/>
            <person name="Shih D."/>
            <person name="Sparrow T."/>
            <person name="Spaulding J."/>
            <person name="Stalker J."/>
            <person name="Stange-Thomann N."/>
            <person name="Stavropoulos S."/>
            <person name="Stone C."/>
            <person name="Strader C."/>
            <person name="Tesfaye S."/>
            <person name="Thomson T."/>
            <person name="Thoulutsang Y."/>
            <person name="Thoulutsang D."/>
            <person name="Topham K."/>
            <person name="Topping I."/>
            <person name="Tsamla T."/>
            <person name="Vassiliev H."/>
            <person name="Vo A."/>
            <person name="Wangchuk T."/>
            <person name="Wangdi T."/>
            <person name="Weiand M."/>
            <person name="Wilkinson J."/>
            <person name="Wilson A."/>
            <person name="Yadav S."/>
            <person name="Young G."/>
            <person name="Yu Q."/>
            <person name="Zembek L."/>
            <person name="Zhong D."/>
            <person name="Zimmer A."/>
            <person name="Zwirko Z."/>
            <person name="Jaffe D.B."/>
            <person name="Alvarez P."/>
            <person name="Brockman W."/>
            <person name="Butler J."/>
            <person name="Chin C."/>
            <person name="Gnerre S."/>
            <person name="Grabherr M."/>
            <person name="Kleber M."/>
            <person name="Mauceli E."/>
            <person name="MacCallum I."/>
        </authorList>
    </citation>
    <scope>NUCLEOTIDE SEQUENCE [LARGE SCALE GENOMIC DNA]</scope>
    <source>
        <strain evidence="4">Tai18E2 / Tucson 14021-0261.01</strain>
    </source>
</reference>
<sequence>MQLVIPAGKMPRESYKSAVFGNRQSKLFRNLSAHTSPFPTMKFLIVLACLLAVAFANEEADVVKSDSEVNVLDFNYAYELSNHIRAVQSGALKEHDNWVVSGEYEYVAPNGKTVKVVYTADETGYHPKIVEP</sequence>
<dbReference type="KEGG" id="dya:Dyak_GE11415"/>
<dbReference type="PRINTS" id="PR00947">
    <property type="entry name" value="CUTICLE"/>
</dbReference>
<organism evidence="3 4">
    <name type="scientific">Drosophila yakuba</name>
    <name type="common">Fruit fly</name>
    <dbReference type="NCBI Taxonomy" id="7245"/>
    <lineage>
        <taxon>Eukaryota</taxon>
        <taxon>Metazoa</taxon>
        <taxon>Ecdysozoa</taxon>
        <taxon>Arthropoda</taxon>
        <taxon>Hexapoda</taxon>
        <taxon>Insecta</taxon>
        <taxon>Pterygota</taxon>
        <taxon>Neoptera</taxon>
        <taxon>Endopterygota</taxon>
        <taxon>Diptera</taxon>
        <taxon>Brachycera</taxon>
        <taxon>Muscomorpha</taxon>
        <taxon>Ephydroidea</taxon>
        <taxon>Drosophilidae</taxon>
        <taxon>Drosophila</taxon>
        <taxon>Sophophora</taxon>
    </lineage>
</organism>
<accession>B4PBU8</accession>